<name>A0A9P8RZX5_9EUKA</name>
<dbReference type="KEGG" id="ssao:94296768"/>
<protein>
    <submittedName>
        <fullName evidence="2">Uncharacterized protein</fullName>
    </submittedName>
</protein>
<dbReference type="AlphaFoldDB" id="A0A9P8RZX5"/>
<gene>
    <name evidence="2" type="ORF">SS50377_22745</name>
</gene>
<sequence>MHIPNKMQINQGYQKADGVQGDGDKPVQPFLPVRAEPKYTVPKTFNFTMFKSPCK</sequence>
<organism evidence="2 3">
    <name type="scientific">Spironucleus salmonicida</name>
    <dbReference type="NCBI Taxonomy" id="348837"/>
    <lineage>
        <taxon>Eukaryota</taxon>
        <taxon>Metamonada</taxon>
        <taxon>Diplomonadida</taxon>
        <taxon>Hexamitidae</taxon>
        <taxon>Hexamitinae</taxon>
        <taxon>Spironucleus</taxon>
    </lineage>
</organism>
<evidence type="ECO:0000256" key="1">
    <source>
        <dbReference type="SAM" id="MobiDB-lite"/>
    </source>
</evidence>
<dbReference type="EMBL" id="AUWU02000003">
    <property type="protein sequence ID" value="KAH0575121.1"/>
    <property type="molecule type" value="Genomic_DNA"/>
</dbReference>
<evidence type="ECO:0000313" key="3">
    <source>
        <dbReference type="Proteomes" id="UP000018208"/>
    </source>
</evidence>
<comment type="caution">
    <text evidence="2">The sequence shown here is derived from an EMBL/GenBank/DDBJ whole genome shotgun (WGS) entry which is preliminary data.</text>
</comment>
<keyword evidence="3" id="KW-1185">Reference proteome</keyword>
<reference evidence="2 3" key="1">
    <citation type="journal article" date="2014" name="PLoS Genet.">
        <title>The Genome of Spironucleus salmonicida Highlights a Fish Pathogen Adapted to Fluctuating Environments.</title>
        <authorList>
            <person name="Xu F."/>
            <person name="Jerlstrom-Hultqvist J."/>
            <person name="Einarsson E."/>
            <person name="Astvaldsson A."/>
            <person name="Svard S.G."/>
            <person name="Andersson J.O."/>
        </authorList>
    </citation>
    <scope>NUCLEOTIDE SEQUENCE [LARGE SCALE GENOMIC DNA]</scope>
    <source>
        <strain evidence="2 3">ATCC 50377</strain>
    </source>
</reference>
<evidence type="ECO:0000313" key="2">
    <source>
        <dbReference type="EMBL" id="KAH0575121.1"/>
    </source>
</evidence>
<accession>A0A9P8RZX5</accession>
<dbReference type="RefSeq" id="XP_067765894.1">
    <property type="nucleotide sequence ID" value="XM_067906626.1"/>
</dbReference>
<dbReference type="Proteomes" id="UP000018208">
    <property type="component" value="Unassembled WGS sequence"/>
</dbReference>
<dbReference type="GeneID" id="94296768"/>
<proteinExistence type="predicted"/>
<feature type="region of interest" description="Disordered" evidence="1">
    <location>
        <begin position="1"/>
        <end position="31"/>
    </location>
</feature>